<evidence type="ECO:0000313" key="2">
    <source>
        <dbReference type="Proteomes" id="UP000002059"/>
    </source>
</evidence>
<protein>
    <submittedName>
        <fullName evidence="1">Uncharacterized protein</fullName>
    </submittedName>
</protein>
<gene>
    <name evidence="1" type="ORF">PAAG_11231</name>
</gene>
<dbReference type="RefSeq" id="XP_015703520.1">
    <property type="nucleotide sequence ID" value="XM_015846913.1"/>
</dbReference>
<accession>A0A0A2V7H8</accession>
<dbReference type="HOGENOM" id="CLU_2373369_0_0_1"/>
<organism evidence="1 2">
    <name type="scientific">Paracoccidioides lutzii (strain ATCC MYA-826 / Pb01)</name>
    <name type="common">Paracoccidioides brasiliensis</name>
    <dbReference type="NCBI Taxonomy" id="502779"/>
    <lineage>
        <taxon>Eukaryota</taxon>
        <taxon>Fungi</taxon>
        <taxon>Dikarya</taxon>
        <taxon>Ascomycota</taxon>
        <taxon>Pezizomycotina</taxon>
        <taxon>Eurotiomycetes</taxon>
        <taxon>Eurotiomycetidae</taxon>
        <taxon>Onygenales</taxon>
        <taxon>Ajellomycetaceae</taxon>
        <taxon>Paracoccidioides</taxon>
    </lineage>
</organism>
<dbReference type="EMBL" id="KN293993">
    <property type="protein sequence ID" value="KGQ02050.1"/>
    <property type="molecule type" value="Genomic_DNA"/>
</dbReference>
<reference evidence="1 2" key="1">
    <citation type="journal article" date="2011" name="PLoS Genet.">
        <title>Comparative genomic analysis of human fungal pathogens causing paracoccidioidomycosis.</title>
        <authorList>
            <person name="Desjardins C.A."/>
            <person name="Champion M.D."/>
            <person name="Holder J.W."/>
            <person name="Muszewska A."/>
            <person name="Goldberg J."/>
            <person name="Bailao A.M."/>
            <person name="Brigido M.M."/>
            <person name="Ferreira M.E."/>
            <person name="Garcia A.M."/>
            <person name="Grynberg M."/>
            <person name="Gujja S."/>
            <person name="Heiman D.I."/>
            <person name="Henn M.R."/>
            <person name="Kodira C.D."/>
            <person name="Leon-Narvaez H."/>
            <person name="Longo L.V."/>
            <person name="Ma L.J."/>
            <person name="Malavazi I."/>
            <person name="Matsuo A.L."/>
            <person name="Morais F.V."/>
            <person name="Pereira M."/>
            <person name="Rodriguez-Brito S."/>
            <person name="Sakthikumar S."/>
            <person name="Salem-Izacc S.M."/>
            <person name="Sykes S.M."/>
            <person name="Teixeira M.M."/>
            <person name="Vallejo M.C."/>
            <person name="Walter M.E."/>
            <person name="Yandava C."/>
            <person name="Young S."/>
            <person name="Zeng Q."/>
            <person name="Zucker J."/>
            <person name="Felipe M.S."/>
            <person name="Goldman G.H."/>
            <person name="Haas B.J."/>
            <person name="McEwen J.G."/>
            <person name="Nino-Vega G."/>
            <person name="Puccia R."/>
            <person name="San-Blas G."/>
            <person name="Soares C.M."/>
            <person name="Birren B.W."/>
            <person name="Cuomo C.A."/>
        </authorList>
    </citation>
    <scope>NUCLEOTIDE SEQUENCE [LARGE SCALE GENOMIC DNA]</scope>
    <source>
        <strain evidence="2">ATCC MYA-826 / Pb01</strain>
    </source>
</reference>
<name>A0A0A2V7H8_PARBA</name>
<sequence>MRFFKTPRGRVSVNILRLPPGQTALAKCRNTHFLSTLRRIFLNGKLFASRLAESMRFQLVLLQLPTKLAGGKKANINDRYVGTVLKRKYGIADTE</sequence>
<dbReference type="KEGG" id="pbl:PAAG_11231"/>
<dbReference type="GeneID" id="26970305"/>
<dbReference type="Proteomes" id="UP000002059">
    <property type="component" value="Partially assembled WGS sequence"/>
</dbReference>
<dbReference type="AlphaFoldDB" id="A0A0A2V7H8"/>
<proteinExistence type="predicted"/>
<dbReference type="VEuPathDB" id="FungiDB:PAAG_11231"/>
<evidence type="ECO:0000313" key="1">
    <source>
        <dbReference type="EMBL" id="KGQ02050.1"/>
    </source>
</evidence>
<keyword evidence="2" id="KW-1185">Reference proteome</keyword>